<accession>A0A151QSI6</accession>
<dbReference type="AlphaFoldDB" id="A0A151QSI6"/>
<evidence type="ECO:0000313" key="1">
    <source>
        <dbReference type="EMBL" id="KYP33269.1"/>
    </source>
</evidence>
<protein>
    <submittedName>
        <fullName evidence="1">Uncharacterized protein</fullName>
    </submittedName>
</protein>
<organism evidence="1 2">
    <name type="scientific">Cajanus cajan</name>
    <name type="common">Pigeon pea</name>
    <name type="synonym">Cajanus indicus</name>
    <dbReference type="NCBI Taxonomy" id="3821"/>
    <lineage>
        <taxon>Eukaryota</taxon>
        <taxon>Viridiplantae</taxon>
        <taxon>Streptophyta</taxon>
        <taxon>Embryophyta</taxon>
        <taxon>Tracheophyta</taxon>
        <taxon>Spermatophyta</taxon>
        <taxon>Magnoliopsida</taxon>
        <taxon>eudicotyledons</taxon>
        <taxon>Gunneridae</taxon>
        <taxon>Pentapetalae</taxon>
        <taxon>rosids</taxon>
        <taxon>fabids</taxon>
        <taxon>Fabales</taxon>
        <taxon>Fabaceae</taxon>
        <taxon>Papilionoideae</taxon>
        <taxon>50 kb inversion clade</taxon>
        <taxon>NPAAA clade</taxon>
        <taxon>indigoferoid/millettioid clade</taxon>
        <taxon>Phaseoleae</taxon>
        <taxon>Cajanus</taxon>
    </lineage>
</organism>
<proteinExistence type="predicted"/>
<dbReference type="EMBL" id="KQ484945">
    <property type="protein sequence ID" value="KYP33269.1"/>
    <property type="molecule type" value="Genomic_DNA"/>
</dbReference>
<keyword evidence="2" id="KW-1185">Reference proteome</keyword>
<reference evidence="1" key="1">
    <citation type="journal article" date="2012" name="Nat. Biotechnol.">
        <title>Draft genome sequence of pigeonpea (Cajanus cajan), an orphan legume crop of resource-poor farmers.</title>
        <authorList>
            <person name="Varshney R.K."/>
            <person name="Chen W."/>
            <person name="Li Y."/>
            <person name="Bharti A.K."/>
            <person name="Saxena R.K."/>
            <person name="Schlueter J.A."/>
            <person name="Donoghue M.T."/>
            <person name="Azam S."/>
            <person name="Fan G."/>
            <person name="Whaley A.M."/>
            <person name="Farmer A.D."/>
            <person name="Sheridan J."/>
            <person name="Iwata A."/>
            <person name="Tuteja R."/>
            <person name="Penmetsa R.V."/>
            <person name="Wu W."/>
            <person name="Upadhyaya H.D."/>
            <person name="Yang S.P."/>
            <person name="Shah T."/>
            <person name="Saxena K.B."/>
            <person name="Michael T."/>
            <person name="McCombie W.R."/>
            <person name="Yang B."/>
            <person name="Zhang G."/>
            <person name="Yang H."/>
            <person name="Wang J."/>
            <person name="Spillane C."/>
            <person name="Cook D.R."/>
            <person name="May G.D."/>
            <person name="Xu X."/>
            <person name="Jackson S.A."/>
        </authorList>
    </citation>
    <scope>NUCLEOTIDE SEQUENCE [LARGE SCALE GENOMIC DNA]</scope>
</reference>
<gene>
    <name evidence="1" type="ORF">KK1_045897</name>
</gene>
<sequence>MKIFLNGFVVEKQTRSLYNQQGQMVPDYVQFHRVFWTFKLCINGLKYYKSIIQVDGTFLYGKYKGTLLVAVA</sequence>
<dbReference type="Proteomes" id="UP000075243">
    <property type="component" value="Unassembled WGS sequence"/>
</dbReference>
<dbReference type="Gramene" id="C.cajan_41464.t">
    <property type="protein sequence ID" value="C.cajan_41464.t.cds1"/>
    <property type="gene ID" value="C.cajan_41464"/>
</dbReference>
<name>A0A151QSI6_CAJCA</name>
<evidence type="ECO:0000313" key="2">
    <source>
        <dbReference type="Proteomes" id="UP000075243"/>
    </source>
</evidence>